<gene>
    <name evidence="3" type="ORF">A2008_02630</name>
</gene>
<protein>
    <recommendedName>
        <fullName evidence="2">Flagellar protein FlgJ N-terminal domain-containing protein</fullName>
    </recommendedName>
</protein>
<evidence type="ECO:0000256" key="1">
    <source>
        <dbReference type="SAM" id="MobiDB-lite"/>
    </source>
</evidence>
<proteinExistence type="predicted"/>
<dbReference type="EMBL" id="MGFH01000132">
    <property type="protein sequence ID" value="OGM04904.1"/>
    <property type="molecule type" value="Genomic_DNA"/>
</dbReference>
<feature type="region of interest" description="Disordered" evidence="1">
    <location>
        <begin position="1"/>
        <end position="20"/>
    </location>
</feature>
<comment type="caution">
    <text evidence="3">The sequence shown here is derived from an EMBL/GenBank/DDBJ whole genome shotgun (WGS) entry which is preliminary data.</text>
</comment>
<dbReference type="STRING" id="1817813.A2008_02630"/>
<dbReference type="AlphaFoldDB" id="A0A1F7WPX6"/>
<name>A0A1F7WPX6_9BACT</name>
<accession>A0A1F7WPX6</accession>
<sequence length="117" mass="13083">MAVSALNTFNSSSVDRTSDPSTIARKLENISAGGKKISREQKMKQLKEAAAEFESIFVHNLLKSMRSTIQKTNIISGGNAETIYQDMLDENYSKIAVKRSDFGIARKVYEQFSKTIK</sequence>
<evidence type="ECO:0000313" key="3">
    <source>
        <dbReference type="EMBL" id="OGM04904.1"/>
    </source>
</evidence>
<reference evidence="3 4" key="1">
    <citation type="journal article" date="2016" name="Nat. Commun.">
        <title>Thousands of microbial genomes shed light on interconnected biogeochemical processes in an aquifer system.</title>
        <authorList>
            <person name="Anantharaman K."/>
            <person name="Brown C.T."/>
            <person name="Hug L.A."/>
            <person name="Sharon I."/>
            <person name="Castelle C.J."/>
            <person name="Probst A.J."/>
            <person name="Thomas B.C."/>
            <person name="Singh A."/>
            <person name="Wilkins M.J."/>
            <person name="Karaoz U."/>
            <person name="Brodie E.L."/>
            <person name="Williams K.H."/>
            <person name="Hubbard S.S."/>
            <person name="Banfield J.F."/>
        </authorList>
    </citation>
    <scope>NUCLEOTIDE SEQUENCE [LARGE SCALE GENOMIC DNA]</scope>
</reference>
<dbReference type="Proteomes" id="UP000178735">
    <property type="component" value="Unassembled WGS sequence"/>
</dbReference>
<organism evidence="3 4">
    <name type="scientific">Candidatus Wallbacteria bacterium GWC2_49_35</name>
    <dbReference type="NCBI Taxonomy" id="1817813"/>
    <lineage>
        <taxon>Bacteria</taxon>
        <taxon>Candidatus Walliibacteriota</taxon>
    </lineage>
</organism>
<feature type="domain" description="Flagellar protein FlgJ N-terminal" evidence="2">
    <location>
        <begin position="63"/>
        <end position="111"/>
    </location>
</feature>
<evidence type="ECO:0000259" key="2">
    <source>
        <dbReference type="Pfam" id="PF10135"/>
    </source>
</evidence>
<dbReference type="InterPro" id="IPR019301">
    <property type="entry name" value="Flagellar_prot_FlgJ_N"/>
</dbReference>
<dbReference type="Pfam" id="PF10135">
    <property type="entry name" value="Rod-binding"/>
    <property type="match status" value="1"/>
</dbReference>
<evidence type="ECO:0000313" key="4">
    <source>
        <dbReference type="Proteomes" id="UP000178735"/>
    </source>
</evidence>